<evidence type="ECO:0000313" key="3">
    <source>
        <dbReference type="EMBL" id="ACL16433.1"/>
    </source>
</evidence>
<evidence type="ECO:0000259" key="2">
    <source>
        <dbReference type="Pfam" id="PF09843"/>
    </source>
</evidence>
<feature type="transmembrane region" description="Helical" evidence="1">
    <location>
        <begin position="49"/>
        <end position="70"/>
    </location>
</feature>
<accession>B8GH28</accession>
<dbReference type="eggNOG" id="arCOG04351">
    <property type="taxonomic scope" value="Archaea"/>
</dbReference>
<feature type="transmembrane region" description="Helical" evidence="1">
    <location>
        <begin position="82"/>
        <end position="104"/>
    </location>
</feature>
<dbReference type="HOGENOM" id="CLU_441213_0_0_2"/>
<evidence type="ECO:0000256" key="1">
    <source>
        <dbReference type="SAM" id="Phobius"/>
    </source>
</evidence>
<feature type="transmembrane region" description="Helical" evidence="1">
    <location>
        <begin position="25"/>
        <end position="43"/>
    </location>
</feature>
<dbReference type="InterPro" id="IPR019204">
    <property type="entry name" value="DUF2070_membrane"/>
</dbReference>
<name>B8GH28_METPE</name>
<sequence length="578" mass="62777">MGASTDVTIARLTKYLFTAPSWRRSLFIIVLLGLIVDGASIRLGAHGQFLGTLAFTLPALVATLLTKPLINRLGKQITWNRSALLAMACTVFCVIITLCSALASFNLVPLLFACGLGFIFAIRLLVLVAIADYRVPRMVVPALIQPAVGVIVGTLWFSQPFFLFSVVLVLVFGLGCVALIWLIERPLYKAFHIKGLNFINAFIAHNTDGSRSMEDFFREIGEEVYVPQVSLFFKRNEKNGVIMTVPNVHPGPMGEIGGGNLPKVMTRSFTETVLVPHGCATHDFNLVSESEVSKLVDAVKATQAGLEYEGRASIAYRVTFGSVDLMYQRFGETILIVSTRSPAKTEDLDFPLGLAIMAEGRRVYKHVVFIDGHNCMTEITSPVMAGSLIATEYLRAVRTAVEAAAKVPQRMVKVGVAEVPIPFTREQGFGDLGVQVLVVEVDDQQTAYVLLDGNNIEAGVREVIRDAVLEIVDEAEVMTTDSHVVNTITGKNPIGLNVPVAEFLPFILRGVDEAIADLSTAEVAASTACCEQVVVFGSNRIAQLACTVNAMLVYIAPLSFAILLLAFLLSLFAYRALL</sequence>
<feature type="transmembrane region" description="Helical" evidence="1">
    <location>
        <begin position="110"/>
        <end position="131"/>
    </location>
</feature>
<dbReference type="AlphaFoldDB" id="B8GH28"/>
<dbReference type="OrthoDB" id="8914at2157"/>
<feature type="transmembrane region" description="Helical" evidence="1">
    <location>
        <begin position="551"/>
        <end position="574"/>
    </location>
</feature>
<keyword evidence="4" id="KW-1185">Reference proteome</keyword>
<dbReference type="Proteomes" id="UP000002457">
    <property type="component" value="Chromosome"/>
</dbReference>
<gene>
    <name evidence="3" type="ordered locus">Mpal_1087</name>
</gene>
<dbReference type="GeneID" id="7271003"/>
<protein>
    <recommendedName>
        <fullName evidence="2">DUF2070 domain-containing protein</fullName>
    </recommendedName>
</protein>
<keyword evidence="1" id="KW-0812">Transmembrane</keyword>
<dbReference type="Pfam" id="PF09843">
    <property type="entry name" value="DUF2070"/>
    <property type="match status" value="1"/>
</dbReference>
<dbReference type="RefSeq" id="WP_012617752.1">
    <property type="nucleotide sequence ID" value="NC_011832.1"/>
</dbReference>
<evidence type="ECO:0000313" key="4">
    <source>
        <dbReference type="Proteomes" id="UP000002457"/>
    </source>
</evidence>
<dbReference type="EMBL" id="CP001338">
    <property type="protein sequence ID" value="ACL16433.1"/>
    <property type="molecule type" value="Genomic_DNA"/>
</dbReference>
<reference evidence="3 4" key="1">
    <citation type="journal article" date="2015" name="Genome Announc.">
        <title>Complete Genome Sequence of Methanosphaerula palustris E1-9CT, a Hydrogenotrophic Methanogen Isolated from a Minerotrophic Fen Peatland.</title>
        <authorList>
            <person name="Cadillo-Quiroz H."/>
            <person name="Browne P."/>
            <person name="Kyrpides N."/>
            <person name="Woyke T."/>
            <person name="Goodwin L."/>
            <person name="Detter C."/>
            <person name="Yavitt J.B."/>
            <person name="Zinder S.H."/>
        </authorList>
    </citation>
    <scope>NUCLEOTIDE SEQUENCE [LARGE SCALE GENOMIC DNA]</scope>
    <source>
        <strain evidence="4">ATCC BAA-1556 / DSM 19958 / E1-9c</strain>
    </source>
</reference>
<feature type="transmembrane region" description="Helical" evidence="1">
    <location>
        <begin position="163"/>
        <end position="183"/>
    </location>
</feature>
<keyword evidence="1" id="KW-0472">Membrane</keyword>
<dbReference type="STRING" id="521011.Mpal_1087"/>
<proteinExistence type="predicted"/>
<organism evidence="3 4">
    <name type="scientific">Methanosphaerula palustris (strain ATCC BAA-1556 / DSM 19958 / E1-9c)</name>
    <dbReference type="NCBI Taxonomy" id="521011"/>
    <lineage>
        <taxon>Archaea</taxon>
        <taxon>Methanobacteriati</taxon>
        <taxon>Methanobacteriota</taxon>
        <taxon>Stenosarchaea group</taxon>
        <taxon>Methanomicrobia</taxon>
        <taxon>Methanomicrobiales</taxon>
        <taxon>Methanoregulaceae</taxon>
        <taxon>Methanosphaerula</taxon>
    </lineage>
</organism>
<feature type="domain" description="DUF2070" evidence="2">
    <location>
        <begin position="10"/>
        <end position="570"/>
    </location>
</feature>
<feature type="transmembrane region" description="Helical" evidence="1">
    <location>
        <begin position="138"/>
        <end position="157"/>
    </location>
</feature>
<keyword evidence="1" id="KW-1133">Transmembrane helix</keyword>
<dbReference type="KEGG" id="mpl:Mpal_1087"/>